<dbReference type="Proteomes" id="UP001549106">
    <property type="component" value="Unassembled WGS sequence"/>
</dbReference>
<dbReference type="PROSITE" id="PS50109">
    <property type="entry name" value="HIS_KIN"/>
    <property type="match status" value="1"/>
</dbReference>
<dbReference type="EC" id="2.7.13.3" evidence="3"/>
<dbReference type="PANTHER" id="PTHR45528:SF1">
    <property type="entry name" value="SENSOR HISTIDINE KINASE CPXA"/>
    <property type="match status" value="1"/>
</dbReference>
<accession>A0ABV2M3H3</accession>
<evidence type="ECO:0000313" key="16">
    <source>
        <dbReference type="EMBL" id="MET3751010.1"/>
    </source>
</evidence>
<evidence type="ECO:0000256" key="2">
    <source>
        <dbReference type="ARBA" id="ARBA00004651"/>
    </source>
</evidence>
<dbReference type="Pfam" id="PF02518">
    <property type="entry name" value="HATPase_c"/>
    <property type="match status" value="1"/>
</dbReference>
<dbReference type="InterPro" id="IPR003594">
    <property type="entry name" value="HATPase_dom"/>
</dbReference>
<evidence type="ECO:0000256" key="13">
    <source>
        <dbReference type="ARBA" id="ARBA00023136"/>
    </source>
</evidence>
<keyword evidence="4" id="KW-1003">Cell membrane</keyword>
<keyword evidence="11 14" id="KW-1133">Transmembrane helix</keyword>
<keyword evidence="6" id="KW-0808">Transferase</keyword>
<keyword evidence="7 14" id="KW-0812">Transmembrane</keyword>
<keyword evidence="13 14" id="KW-0472">Membrane</keyword>
<keyword evidence="17" id="KW-1185">Reference proteome</keyword>
<dbReference type="InterPro" id="IPR003661">
    <property type="entry name" value="HisK_dim/P_dom"/>
</dbReference>
<evidence type="ECO:0000256" key="11">
    <source>
        <dbReference type="ARBA" id="ARBA00022989"/>
    </source>
</evidence>
<keyword evidence="10" id="KW-0067">ATP-binding</keyword>
<dbReference type="InterPro" id="IPR004358">
    <property type="entry name" value="Sig_transdc_His_kin-like_C"/>
</dbReference>
<evidence type="ECO:0000256" key="14">
    <source>
        <dbReference type="SAM" id="Phobius"/>
    </source>
</evidence>
<evidence type="ECO:0000256" key="10">
    <source>
        <dbReference type="ARBA" id="ARBA00022840"/>
    </source>
</evidence>
<keyword evidence="5" id="KW-0597">Phosphoprotein</keyword>
<dbReference type="RefSeq" id="WP_173752882.1">
    <property type="nucleotide sequence ID" value="NZ_BAABXP010000009.1"/>
</dbReference>
<dbReference type="CDD" id="cd00082">
    <property type="entry name" value="HisKA"/>
    <property type="match status" value="1"/>
</dbReference>
<evidence type="ECO:0000256" key="12">
    <source>
        <dbReference type="ARBA" id="ARBA00023012"/>
    </source>
</evidence>
<dbReference type="PRINTS" id="PR00344">
    <property type="entry name" value="BCTRLSENSOR"/>
</dbReference>
<gene>
    <name evidence="16" type="ORF">ABID24_002264</name>
</gene>
<dbReference type="InterPro" id="IPR036890">
    <property type="entry name" value="HATPase_C_sf"/>
</dbReference>
<evidence type="ECO:0000313" key="17">
    <source>
        <dbReference type="Proteomes" id="UP001549106"/>
    </source>
</evidence>
<dbReference type="InterPro" id="IPR005467">
    <property type="entry name" value="His_kinase_dom"/>
</dbReference>
<comment type="subcellular location">
    <subcellularLocation>
        <location evidence="2">Cell membrane</location>
        <topology evidence="2">Multi-pass membrane protein</topology>
    </subcellularLocation>
</comment>
<evidence type="ECO:0000259" key="15">
    <source>
        <dbReference type="PROSITE" id="PS50109"/>
    </source>
</evidence>
<dbReference type="InterPro" id="IPR036097">
    <property type="entry name" value="HisK_dim/P_sf"/>
</dbReference>
<dbReference type="Pfam" id="PF00512">
    <property type="entry name" value="HisKA"/>
    <property type="match status" value="1"/>
</dbReference>
<reference evidence="16 17" key="1">
    <citation type="submission" date="2024-06" db="EMBL/GenBank/DDBJ databases">
        <title>Genomic Encyclopedia of Type Strains, Phase IV (KMG-IV): sequencing the most valuable type-strain genomes for metagenomic binning, comparative biology and taxonomic classification.</title>
        <authorList>
            <person name="Goeker M."/>
        </authorList>
    </citation>
    <scope>NUCLEOTIDE SEQUENCE [LARGE SCALE GENOMIC DNA]</scope>
    <source>
        <strain evidence="16 17">DSM 29492</strain>
    </source>
</reference>
<keyword evidence="12" id="KW-0902">Two-component regulatory system</keyword>
<dbReference type="SMART" id="SM00388">
    <property type="entry name" value="HisKA"/>
    <property type="match status" value="1"/>
</dbReference>
<evidence type="ECO:0000256" key="5">
    <source>
        <dbReference type="ARBA" id="ARBA00022553"/>
    </source>
</evidence>
<comment type="caution">
    <text evidence="16">The sequence shown here is derived from an EMBL/GenBank/DDBJ whole genome shotgun (WGS) entry which is preliminary data.</text>
</comment>
<dbReference type="SMART" id="SM00387">
    <property type="entry name" value="HATPase_c"/>
    <property type="match status" value="1"/>
</dbReference>
<dbReference type="EMBL" id="JBEPMJ010000016">
    <property type="protein sequence ID" value="MET3751010.1"/>
    <property type="molecule type" value="Genomic_DNA"/>
</dbReference>
<evidence type="ECO:0000256" key="1">
    <source>
        <dbReference type="ARBA" id="ARBA00000085"/>
    </source>
</evidence>
<dbReference type="Gene3D" id="3.30.565.10">
    <property type="entry name" value="Histidine kinase-like ATPase, C-terminal domain"/>
    <property type="match status" value="1"/>
</dbReference>
<dbReference type="InterPro" id="IPR050398">
    <property type="entry name" value="HssS/ArlS-like"/>
</dbReference>
<dbReference type="PANTHER" id="PTHR45528">
    <property type="entry name" value="SENSOR HISTIDINE KINASE CPXA"/>
    <property type="match status" value="1"/>
</dbReference>
<keyword evidence="9 16" id="KW-0418">Kinase</keyword>
<feature type="domain" description="Histidine kinase" evidence="15">
    <location>
        <begin position="99"/>
        <end position="311"/>
    </location>
</feature>
<evidence type="ECO:0000256" key="9">
    <source>
        <dbReference type="ARBA" id="ARBA00022777"/>
    </source>
</evidence>
<dbReference type="CDD" id="cd00075">
    <property type="entry name" value="HATPase"/>
    <property type="match status" value="1"/>
</dbReference>
<proteinExistence type="predicted"/>
<sequence>MRDTVTAMLFIIICLLTAALVFLVYKYKKMEKMADKTMAQMDDMLEQLILGREVKYFSENEDTLPGKFQSQAGRLYEIHRAQEEREKLLRDQISSSVSDLVHQINTPIANIKMYSEFLREDSLTTEEYRHFADNLDRQARKLSWLGEGFAKISRMETGIISLKPEIQPVLPVILEAVDQAALKAEQHGNDIRLKGDQKLKACLDRRWTEEVFFNLLDNAVKYSDPGSVILVELLEYEMYIRINVCSRGTKVKREEFARVFQRFYRGKNAEDQEGVGLGLYLAREIIRGQRGYMKGEYDPEKGNVFSVFLCR</sequence>
<evidence type="ECO:0000256" key="4">
    <source>
        <dbReference type="ARBA" id="ARBA00022475"/>
    </source>
</evidence>
<feature type="transmembrane region" description="Helical" evidence="14">
    <location>
        <begin position="6"/>
        <end position="25"/>
    </location>
</feature>
<name>A0ABV2M3H3_9FIRM</name>
<dbReference type="SUPFAM" id="SSF47384">
    <property type="entry name" value="Homodimeric domain of signal transducing histidine kinase"/>
    <property type="match status" value="1"/>
</dbReference>
<evidence type="ECO:0000256" key="8">
    <source>
        <dbReference type="ARBA" id="ARBA00022741"/>
    </source>
</evidence>
<dbReference type="GO" id="GO:0016301">
    <property type="term" value="F:kinase activity"/>
    <property type="evidence" value="ECO:0007669"/>
    <property type="project" value="UniProtKB-KW"/>
</dbReference>
<evidence type="ECO:0000256" key="7">
    <source>
        <dbReference type="ARBA" id="ARBA00022692"/>
    </source>
</evidence>
<protein>
    <recommendedName>
        <fullName evidence="3">histidine kinase</fullName>
        <ecNumber evidence="3">2.7.13.3</ecNumber>
    </recommendedName>
</protein>
<evidence type="ECO:0000256" key="3">
    <source>
        <dbReference type="ARBA" id="ARBA00012438"/>
    </source>
</evidence>
<dbReference type="Gene3D" id="1.10.287.130">
    <property type="match status" value="1"/>
</dbReference>
<organism evidence="16 17">
    <name type="scientific">Blautia caecimuris</name>
    <dbReference type="NCBI Taxonomy" id="1796615"/>
    <lineage>
        <taxon>Bacteria</taxon>
        <taxon>Bacillati</taxon>
        <taxon>Bacillota</taxon>
        <taxon>Clostridia</taxon>
        <taxon>Lachnospirales</taxon>
        <taxon>Lachnospiraceae</taxon>
        <taxon>Blautia</taxon>
    </lineage>
</organism>
<dbReference type="SUPFAM" id="SSF55874">
    <property type="entry name" value="ATPase domain of HSP90 chaperone/DNA topoisomerase II/histidine kinase"/>
    <property type="match status" value="1"/>
</dbReference>
<comment type="catalytic activity">
    <reaction evidence="1">
        <text>ATP + protein L-histidine = ADP + protein N-phospho-L-histidine.</text>
        <dbReference type="EC" id="2.7.13.3"/>
    </reaction>
</comment>
<keyword evidence="8" id="KW-0547">Nucleotide-binding</keyword>
<evidence type="ECO:0000256" key="6">
    <source>
        <dbReference type="ARBA" id="ARBA00022679"/>
    </source>
</evidence>